<proteinExistence type="predicted"/>
<dbReference type="Proteomes" id="UP000231637">
    <property type="component" value="Chromosome"/>
</dbReference>
<evidence type="ECO:0008006" key="4">
    <source>
        <dbReference type="Google" id="ProtNLM"/>
    </source>
</evidence>
<feature type="transmembrane region" description="Helical" evidence="1">
    <location>
        <begin position="160"/>
        <end position="188"/>
    </location>
</feature>
<keyword evidence="1" id="KW-0812">Transmembrane</keyword>
<gene>
    <name evidence="2" type="ORF">Ga0123462_0912</name>
</gene>
<dbReference type="EMBL" id="CP018800">
    <property type="protein sequence ID" value="ATX81781.1"/>
    <property type="molecule type" value="Genomic_DNA"/>
</dbReference>
<evidence type="ECO:0000313" key="3">
    <source>
        <dbReference type="Proteomes" id="UP000231637"/>
    </source>
</evidence>
<feature type="transmembrane region" description="Helical" evidence="1">
    <location>
        <begin position="354"/>
        <end position="371"/>
    </location>
</feature>
<sequence length="508" mass="57622">MNIIRILDIPRMLLLILFLILVTFLDLSDPDYFWHLKTGEMIFLNGALPGHDIFSYTFEGQPWVLHEWLFQLLLYLVHDAFGDAGIKVMTALMVVLFLYIVFLATSQINRNRGLTALLVFVASAPIASFIAPRPQLISYILFSLAILLLIQFKYRQQTRFLLLLPLMMVLWVNMHGGYIIGIALLVLFSGCEFASHWKAGSLNAEARPRLLKLALITLLTVLSSALNPDYFSHWLYPIQVMSMEAARSLITEWSSPDFQTLSAQCYLLLVVCFFFVYFYRRATLDITELVVPVVFIVAGFSAYRHMPFAILSGLPFVVAYLAKGSAVSISGSALGQLYRKHIGGGSQIGSGEYVLNWLLVVIVAAGMWLYAPVVGKSHQQDRDATIPVKATEFVLNTGISGRMFNTYQFGGYLIYRLYPDQKVFIDGRADMYGDKFLIEYMTIYSGGTGWEGDFDKYDIDYVICSRDAPILSKLMRRGDFRLVYDDEYNSVLLKNRPRHAAIIARYGR</sequence>
<protein>
    <recommendedName>
        <fullName evidence="4">Dolichyl-phosphate-mannose-protein mannosyltransferase</fullName>
    </recommendedName>
</protein>
<evidence type="ECO:0000313" key="2">
    <source>
        <dbReference type="EMBL" id="ATX81781.1"/>
    </source>
</evidence>
<dbReference type="KEGG" id="mfn:Ga0123462_0912"/>
<keyword evidence="1" id="KW-1133">Transmembrane helix</keyword>
<name>A0A2K8L7D7_9PROT</name>
<feature type="transmembrane region" description="Helical" evidence="1">
    <location>
        <begin position="286"/>
        <end position="303"/>
    </location>
</feature>
<feature type="transmembrane region" description="Helical" evidence="1">
    <location>
        <begin position="114"/>
        <end position="131"/>
    </location>
</feature>
<keyword evidence="3" id="KW-1185">Reference proteome</keyword>
<keyword evidence="1" id="KW-0472">Membrane</keyword>
<dbReference type="AlphaFoldDB" id="A0A2K8L7D7"/>
<feature type="transmembrane region" description="Helical" evidence="1">
    <location>
        <begin position="261"/>
        <end position="279"/>
    </location>
</feature>
<feature type="transmembrane region" description="Helical" evidence="1">
    <location>
        <begin position="136"/>
        <end position="154"/>
    </location>
</feature>
<reference evidence="2 3" key="1">
    <citation type="submission" date="2016-12" db="EMBL/GenBank/DDBJ databases">
        <title>Isolation and genomic insights into novel planktonic Zetaproteobacteria from stratified waters of the Chesapeake Bay.</title>
        <authorList>
            <person name="McAllister S.M."/>
            <person name="Kato S."/>
            <person name="Chan C.S."/>
            <person name="Chiu B.K."/>
            <person name="Field E.K."/>
        </authorList>
    </citation>
    <scope>NUCLEOTIDE SEQUENCE [LARGE SCALE GENOMIC DNA]</scope>
    <source>
        <strain evidence="2 3">CP-8</strain>
    </source>
</reference>
<feature type="transmembrane region" description="Helical" evidence="1">
    <location>
        <begin position="88"/>
        <end position="108"/>
    </location>
</feature>
<evidence type="ECO:0000256" key="1">
    <source>
        <dbReference type="SAM" id="Phobius"/>
    </source>
</evidence>
<accession>A0A2K8L7D7</accession>
<organism evidence="2 3">
    <name type="scientific">Mariprofundus ferrinatatus</name>
    <dbReference type="NCBI Taxonomy" id="1921087"/>
    <lineage>
        <taxon>Bacteria</taxon>
        <taxon>Pseudomonadati</taxon>
        <taxon>Pseudomonadota</taxon>
        <taxon>Candidatius Mariprofundia</taxon>
        <taxon>Mariprofundales</taxon>
        <taxon>Mariprofundaceae</taxon>
        <taxon>Mariprofundus</taxon>
    </lineage>
</organism>